<feature type="region of interest" description="Disordered" evidence="1">
    <location>
        <begin position="1"/>
        <end position="56"/>
    </location>
</feature>
<sequence>MMGDRAQLNFDDDDLSSPPPPSVPVEKILEVTRKAGFHETPKSAPSGEDRPRRTRLKTGRVKQFATRLHPDTVDAFHDYADAHRITVAETLERALAALLVKEKASR</sequence>
<accession>A0A212SA01</accession>
<gene>
    <name evidence="2" type="ORF">SAMN06265338_11918</name>
</gene>
<organism evidence="2 3">
    <name type="scientific">Rhodoblastus acidophilus</name>
    <name type="common">Rhodopseudomonas acidophila</name>
    <dbReference type="NCBI Taxonomy" id="1074"/>
    <lineage>
        <taxon>Bacteria</taxon>
        <taxon>Pseudomonadati</taxon>
        <taxon>Pseudomonadota</taxon>
        <taxon>Alphaproteobacteria</taxon>
        <taxon>Hyphomicrobiales</taxon>
        <taxon>Rhodoblastaceae</taxon>
        <taxon>Rhodoblastus</taxon>
    </lineage>
</organism>
<evidence type="ECO:0000256" key="1">
    <source>
        <dbReference type="SAM" id="MobiDB-lite"/>
    </source>
</evidence>
<protein>
    <recommendedName>
        <fullName evidence="4">Stability/partitioning determinant</fullName>
    </recommendedName>
</protein>
<feature type="compositionally biased region" description="Basic and acidic residues" evidence="1">
    <location>
        <begin position="27"/>
        <end position="51"/>
    </location>
</feature>
<dbReference type="RefSeq" id="WP_088522342.1">
    <property type="nucleotide sequence ID" value="NZ_FYDG01000019.1"/>
</dbReference>
<dbReference type="AlphaFoldDB" id="A0A212SA01"/>
<proteinExistence type="predicted"/>
<evidence type="ECO:0000313" key="3">
    <source>
        <dbReference type="Proteomes" id="UP000198418"/>
    </source>
</evidence>
<dbReference type="EMBL" id="FYDG01000019">
    <property type="protein sequence ID" value="SNB82273.1"/>
    <property type="molecule type" value="Genomic_DNA"/>
</dbReference>
<keyword evidence="3" id="KW-1185">Reference proteome</keyword>
<dbReference type="Proteomes" id="UP000198418">
    <property type="component" value="Unassembled WGS sequence"/>
</dbReference>
<evidence type="ECO:0000313" key="2">
    <source>
        <dbReference type="EMBL" id="SNB82273.1"/>
    </source>
</evidence>
<reference evidence="3" key="1">
    <citation type="submission" date="2017-06" db="EMBL/GenBank/DDBJ databases">
        <authorList>
            <person name="Varghese N."/>
            <person name="Submissions S."/>
        </authorList>
    </citation>
    <scope>NUCLEOTIDE SEQUENCE [LARGE SCALE GENOMIC DNA]</scope>
    <source>
        <strain evidence="3">DSM 137</strain>
    </source>
</reference>
<name>A0A212SA01_RHOAC</name>
<evidence type="ECO:0008006" key="4">
    <source>
        <dbReference type="Google" id="ProtNLM"/>
    </source>
</evidence>